<dbReference type="SUPFAM" id="SSF158446">
    <property type="entry name" value="IVS-encoded protein-like"/>
    <property type="match status" value="1"/>
</dbReference>
<accession>A0A831PNG0</accession>
<organism evidence="1">
    <name type="scientific">Geoalkalibacter subterraneus</name>
    <dbReference type="NCBI Taxonomy" id="483547"/>
    <lineage>
        <taxon>Bacteria</taxon>
        <taxon>Pseudomonadati</taxon>
        <taxon>Thermodesulfobacteriota</taxon>
        <taxon>Desulfuromonadia</taxon>
        <taxon>Desulfuromonadales</taxon>
        <taxon>Geoalkalibacteraceae</taxon>
        <taxon>Geoalkalibacter</taxon>
    </lineage>
</organism>
<dbReference type="InterPro" id="IPR036583">
    <property type="entry name" value="23S_rRNA_IVS_sf"/>
</dbReference>
<evidence type="ECO:0000313" key="1">
    <source>
        <dbReference type="EMBL" id="HDR46747.1"/>
    </source>
</evidence>
<dbReference type="PANTHER" id="PTHR38471">
    <property type="entry name" value="FOUR HELIX BUNDLE PROTEIN"/>
    <property type="match status" value="1"/>
</dbReference>
<dbReference type="AlphaFoldDB" id="A0A831PNG0"/>
<comment type="caution">
    <text evidence="1">The sequence shown here is derived from an EMBL/GenBank/DDBJ whole genome shotgun (WGS) entry which is preliminary data.</text>
</comment>
<dbReference type="CDD" id="cd16377">
    <property type="entry name" value="23S_rRNA_IVP_like"/>
    <property type="match status" value="1"/>
</dbReference>
<dbReference type="Gene3D" id="1.20.1440.60">
    <property type="entry name" value="23S rRNA-intervening sequence"/>
    <property type="match status" value="1"/>
</dbReference>
<gene>
    <name evidence="1" type="ORF">ENN94_03500</name>
</gene>
<name>A0A831PNG0_9BACT</name>
<dbReference type="NCBIfam" id="TIGR02436">
    <property type="entry name" value="four helix bundle protein"/>
    <property type="match status" value="1"/>
</dbReference>
<dbReference type="EMBL" id="DSDO01000242">
    <property type="protein sequence ID" value="HDR46747.1"/>
    <property type="molecule type" value="Genomic_DNA"/>
</dbReference>
<proteinExistence type="predicted"/>
<dbReference type="InterPro" id="IPR012657">
    <property type="entry name" value="23S_rRNA-intervening_sequence"/>
</dbReference>
<reference evidence="1" key="1">
    <citation type="journal article" date="2020" name="mSystems">
        <title>Genome- and Community-Level Interaction Insights into Carbon Utilization and Element Cycling Functions of Hydrothermarchaeota in Hydrothermal Sediment.</title>
        <authorList>
            <person name="Zhou Z."/>
            <person name="Liu Y."/>
            <person name="Xu W."/>
            <person name="Pan J."/>
            <person name="Luo Z.H."/>
            <person name="Li M."/>
        </authorList>
    </citation>
    <scope>NUCLEOTIDE SEQUENCE [LARGE SCALE GENOMIC DNA]</scope>
    <source>
        <strain evidence="1">SpSt-1220</strain>
    </source>
</reference>
<dbReference type="Proteomes" id="UP000886162">
    <property type="component" value="Unassembled WGS sequence"/>
</dbReference>
<sequence length="130" mass="14838">MSGDEQKFEDIEAWQKARELTRQIYMVSNSGAFARDFGLCDQIRRASVSIMSNIAEGFRRGGNKEFIQFLFTAKGSAYEVQAQLYVALDAGHIGEEQFQKLYSSTEETARLIGGLLRYLRNNDFRGSKYK</sequence>
<protein>
    <submittedName>
        <fullName evidence="1">Four helix bundle protein</fullName>
    </submittedName>
</protein>
<dbReference type="Pfam" id="PF05635">
    <property type="entry name" value="23S_rRNA_IVP"/>
    <property type="match status" value="1"/>
</dbReference>
<dbReference type="PANTHER" id="PTHR38471:SF2">
    <property type="entry name" value="FOUR HELIX BUNDLE PROTEIN"/>
    <property type="match status" value="1"/>
</dbReference>